<dbReference type="GO" id="GO:0005524">
    <property type="term" value="F:ATP binding"/>
    <property type="evidence" value="ECO:0007669"/>
    <property type="project" value="UniProtKB-KW"/>
</dbReference>
<dbReference type="PATRIC" id="fig|1486262.3.peg.3239"/>
<evidence type="ECO:0000256" key="5">
    <source>
        <dbReference type="ARBA" id="ARBA00022519"/>
    </source>
</evidence>
<dbReference type="InterPro" id="IPR011868">
    <property type="entry name" value="ModC_ABC_ATP-bd"/>
</dbReference>
<evidence type="ECO:0000256" key="4">
    <source>
        <dbReference type="ARBA" id="ARBA00022505"/>
    </source>
</evidence>
<evidence type="ECO:0000256" key="7">
    <source>
        <dbReference type="ARBA" id="ARBA00022840"/>
    </source>
</evidence>
<keyword evidence="4 10" id="KW-0500">Molybdenum</keyword>
<dbReference type="AlphaFoldDB" id="A0A0D5LTS9"/>
<dbReference type="GO" id="GO:0015098">
    <property type="term" value="F:molybdate ion transmembrane transporter activity"/>
    <property type="evidence" value="ECO:0007669"/>
    <property type="project" value="InterPro"/>
</dbReference>
<dbReference type="PROSITE" id="PS50893">
    <property type="entry name" value="ABC_TRANSPORTER_2"/>
    <property type="match status" value="1"/>
</dbReference>
<evidence type="ECO:0000313" key="14">
    <source>
        <dbReference type="Proteomes" id="UP000032611"/>
    </source>
</evidence>
<accession>A0A0D5LTS9</accession>
<dbReference type="Pfam" id="PF00005">
    <property type="entry name" value="ABC_tran"/>
    <property type="match status" value="1"/>
</dbReference>
<feature type="domain" description="ABC transporter" evidence="11">
    <location>
        <begin position="2"/>
        <end position="240"/>
    </location>
</feature>
<dbReference type="InterPro" id="IPR003439">
    <property type="entry name" value="ABC_transporter-like_ATP-bd"/>
</dbReference>
<dbReference type="InterPro" id="IPR005116">
    <property type="entry name" value="Transp-assoc_OB_typ1"/>
</dbReference>
<evidence type="ECO:0000256" key="9">
    <source>
        <dbReference type="ARBA" id="ARBA00023136"/>
    </source>
</evidence>
<evidence type="ECO:0000256" key="1">
    <source>
        <dbReference type="ARBA" id="ARBA00005417"/>
    </source>
</evidence>
<dbReference type="PROSITE" id="PS51866">
    <property type="entry name" value="MOP"/>
    <property type="match status" value="1"/>
</dbReference>
<evidence type="ECO:0000313" key="13">
    <source>
        <dbReference type="EMBL" id="AJY46783.1"/>
    </source>
</evidence>
<dbReference type="SUPFAM" id="SSF50331">
    <property type="entry name" value="MOP-like"/>
    <property type="match status" value="1"/>
</dbReference>
<feature type="domain" description="Mop" evidence="12">
    <location>
        <begin position="299"/>
        <end position="364"/>
    </location>
</feature>
<dbReference type="Gene3D" id="3.40.50.300">
    <property type="entry name" value="P-loop containing nucleotide triphosphate hydrolases"/>
    <property type="match status" value="1"/>
</dbReference>
<dbReference type="InterPro" id="IPR004606">
    <property type="entry name" value="Mop_domain"/>
</dbReference>
<evidence type="ECO:0000259" key="11">
    <source>
        <dbReference type="PROSITE" id="PS50893"/>
    </source>
</evidence>
<evidence type="ECO:0000259" key="12">
    <source>
        <dbReference type="PROSITE" id="PS51866"/>
    </source>
</evidence>
<keyword evidence="14" id="KW-1185">Reference proteome</keyword>
<dbReference type="PANTHER" id="PTHR43514">
    <property type="entry name" value="ABC TRANSPORTER I FAMILY MEMBER 10"/>
    <property type="match status" value="1"/>
</dbReference>
<name>A0A0D5LTS9_MAREN</name>
<dbReference type="RefSeq" id="WP_045682633.1">
    <property type="nucleotide sequence ID" value="NZ_CP010803.1"/>
</dbReference>
<dbReference type="InterPro" id="IPR027417">
    <property type="entry name" value="P-loop_NTPase"/>
</dbReference>
<dbReference type="InterPro" id="IPR008995">
    <property type="entry name" value="Mo/tungstate-bd_C_term_dom"/>
</dbReference>
<keyword evidence="8" id="KW-1278">Translocase</keyword>
<evidence type="ECO:0000256" key="2">
    <source>
        <dbReference type="ARBA" id="ARBA00022448"/>
    </source>
</evidence>
<evidence type="ECO:0000256" key="8">
    <source>
        <dbReference type="ARBA" id="ARBA00022967"/>
    </source>
</evidence>
<dbReference type="InterPro" id="IPR003593">
    <property type="entry name" value="AAA+_ATPase"/>
</dbReference>
<gene>
    <name evidence="13" type="ORF">TM49_15680</name>
</gene>
<dbReference type="InterPro" id="IPR017871">
    <property type="entry name" value="ABC_transporter-like_CS"/>
</dbReference>
<dbReference type="InterPro" id="IPR050334">
    <property type="entry name" value="Molybdenum_import_ModC"/>
</dbReference>
<dbReference type="Pfam" id="PF03459">
    <property type="entry name" value="TOBE"/>
    <property type="match status" value="1"/>
</dbReference>
<dbReference type="KEGG" id="mey:TM49_15680"/>
<organism evidence="13 14">
    <name type="scientific">Martelella endophytica</name>
    <dbReference type="NCBI Taxonomy" id="1486262"/>
    <lineage>
        <taxon>Bacteria</taxon>
        <taxon>Pseudomonadati</taxon>
        <taxon>Pseudomonadota</taxon>
        <taxon>Alphaproteobacteria</taxon>
        <taxon>Hyphomicrobiales</taxon>
        <taxon>Aurantimonadaceae</taxon>
        <taxon>Martelella</taxon>
    </lineage>
</organism>
<dbReference type="EMBL" id="CP010803">
    <property type="protein sequence ID" value="AJY46783.1"/>
    <property type="molecule type" value="Genomic_DNA"/>
</dbReference>
<keyword evidence="7 13" id="KW-0067">ATP-binding</keyword>
<evidence type="ECO:0000256" key="10">
    <source>
        <dbReference type="PROSITE-ProRule" id="PRU01213"/>
    </source>
</evidence>
<dbReference type="SUPFAM" id="SSF52540">
    <property type="entry name" value="P-loop containing nucleoside triphosphate hydrolases"/>
    <property type="match status" value="1"/>
</dbReference>
<dbReference type="NCBIfam" id="TIGR02142">
    <property type="entry name" value="modC_ABC"/>
    <property type="match status" value="1"/>
</dbReference>
<keyword evidence="2" id="KW-0813">Transport</keyword>
<dbReference type="PROSITE" id="PS00211">
    <property type="entry name" value="ABC_TRANSPORTER_1"/>
    <property type="match status" value="1"/>
</dbReference>
<dbReference type="PANTHER" id="PTHR43514:SF10">
    <property type="entry name" value="MOLYBDENUM IMPORT ATP-BINDING PROTEIN MODC 2"/>
    <property type="match status" value="1"/>
</dbReference>
<keyword evidence="9" id="KW-0472">Membrane</keyword>
<dbReference type="SMART" id="SM00382">
    <property type="entry name" value="AAA"/>
    <property type="match status" value="1"/>
</dbReference>
<comment type="similarity">
    <text evidence="1">Belongs to the ABC transporter superfamily.</text>
</comment>
<evidence type="ECO:0000256" key="3">
    <source>
        <dbReference type="ARBA" id="ARBA00022475"/>
    </source>
</evidence>
<dbReference type="Proteomes" id="UP000032611">
    <property type="component" value="Chromosome"/>
</dbReference>
<dbReference type="STRING" id="1486262.TM49_15680"/>
<keyword evidence="3" id="KW-1003">Cell membrane</keyword>
<keyword evidence="6" id="KW-0547">Nucleotide-binding</keyword>
<keyword evidence="5" id="KW-0997">Cell inner membrane</keyword>
<dbReference type="OrthoDB" id="9802264at2"/>
<dbReference type="HOGENOM" id="CLU_000604_1_1_5"/>
<dbReference type="GO" id="GO:0016887">
    <property type="term" value="F:ATP hydrolysis activity"/>
    <property type="evidence" value="ECO:0007669"/>
    <property type="project" value="InterPro"/>
</dbReference>
<protein>
    <submittedName>
        <fullName evidence="13">Molybdenum ABC transporter ATP-binding protein</fullName>
    </submittedName>
</protein>
<evidence type="ECO:0000256" key="6">
    <source>
        <dbReference type="ARBA" id="ARBA00022741"/>
    </source>
</evidence>
<dbReference type="GO" id="GO:0016020">
    <property type="term" value="C:membrane"/>
    <property type="evidence" value="ECO:0007669"/>
    <property type="project" value="InterPro"/>
</dbReference>
<reference evidence="13 14" key="1">
    <citation type="journal article" date="2015" name="Genome Announc.">
        <title>Complete genome sequence of Martelella endophytica YC6887, which has antifungal activity associated with a halophyte.</title>
        <authorList>
            <person name="Khan A."/>
            <person name="Khan H."/>
            <person name="Chung E.J."/>
            <person name="Hossain M.T."/>
            <person name="Chung Y.R."/>
        </authorList>
    </citation>
    <scope>NUCLEOTIDE SEQUENCE [LARGE SCALE GENOMIC DNA]</scope>
    <source>
        <strain evidence="13">YC6887</strain>
    </source>
</reference>
<dbReference type="GO" id="GO:0140359">
    <property type="term" value="F:ABC-type transporter activity"/>
    <property type="evidence" value="ECO:0007669"/>
    <property type="project" value="InterPro"/>
</dbReference>
<sequence length="364" mass="39244">MTAGEDTLSARFRGSLGAFELDVDLTFPANGVTALFGPSGCGKTSLLRCFAGLNRLETGDFAIRGEIWQDGNTFLPAHRRAIGYVFQQANLFPHLSVHDNLVFGMKRLARAERDAARTRFDELVSLLGIAHLLDRAPRKLSGGERQRVAIGRALLTSPKLLLMDEPLSALDFEAKREILPYLETLRKTLSVPVLYVTHAPNEVARLADHVAVMENGCVLASGPLTETLARLDLPIRREEGAGVAIDAQVVEVDHQWHLARVTFPGGSLWVRDPNKPVGTSVRVMVLARDVSLALAPSENVSIVNHLPATVLEIAKGDHPAVVAVKVDVGGTPLIARLTARSAAALELQPGKPVSAQIKSVAIVE</sequence>
<proteinExistence type="inferred from homology"/>
<dbReference type="Gene3D" id="2.40.50.100">
    <property type="match status" value="1"/>
</dbReference>